<dbReference type="InterPro" id="IPR000300">
    <property type="entry name" value="IPPc"/>
</dbReference>
<dbReference type="OrthoDB" id="2248459at2759"/>
<dbReference type="PANTHER" id="PTHR11200:SF275">
    <property type="entry name" value="LD06095P"/>
    <property type="match status" value="1"/>
</dbReference>
<organism evidence="3 4">
    <name type="scientific">Hondaea fermentalgiana</name>
    <dbReference type="NCBI Taxonomy" id="2315210"/>
    <lineage>
        <taxon>Eukaryota</taxon>
        <taxon>Sar</taxon>
        <taxon>Stramenopiles</taxon>
        <taxon>Bigyra</taxon>
        <taxon>Labyrinthulomycetes</taxon>
        <taxon>Thraustochytrida</taxon>
        <taxon>Thraustochytriidae</taxon>
        <taxon>Hondaea</taxon>
    </lineage>
</organism>
<dbReference type="SMART" id="SM00128">
    <property type="entry name" value="IPPc"/>
    <property type="match status" value="1"/>
</dbReference>
<comment type="caution">
    <text evidence="3">The sequence shown here is derived from an EMBL/GenBank/DDBJ whole genome shotgun (WGS) entry which is preliminary data.</text>
</comment>
<dbReference type="InterPro" id="IPR046985">
    <property type="entry name" value="IP5"/>
</dbReference>
<accession>A0A2R5G399</accession>
<evidence type="ECO:0000259" key="2">
    <source>
        <dbReference type="SMART" id="SM00128"/>
    </source>
</evidence>
<evidence type="ECO:0000313" key="4">
    <source>
        <dbReference type="Proteomes" id="UP000241890"/>
    </source>
</evidence>
<gene>
    <name evidence="3" type="ORF">FCC1311_004362</name>
</gene>
<proteinExistence type="predicted"/>
<evidence type="ECO:0000256" key="1">
    <source>
        <dbReference type="SAM" id="MobiDB-lite"/>
    </source>
</evidence>
<feature type="compositionally biased region" description="Acidic residues" evidence="1">
    <location>
        <begin position="206"/>
        <end position="240"/>
    </location>
</feature>
<dbReference type="GO" id="GO:0046856">
    <property type="term" value="P:phosphatidylinositol dephosphorylation"/>
    <property type="evidence" value="ECO:0007669"/>
    <property type="project" value="InterPro"/>
</dbReference>
<dbReference type="Proteomes" id="UP000241890">
    <property type="component" value="Unassembled WGS sequence"/>
</dbReference>
<dbReference type="InParanoid" id="A0A2R5G399"/>
<feature type="compositionally biased region" description="Basic residues" evidence="1">
    <location>
        <begin position="164"/>
        <end position="174"/>
    </location>
</feature>
<dbReference type="SUPFAM" id="SSF56219">
    <property type="entry name" value="DNase I-like"/>
    <property type="match status" value="1"/>
</dbReference>
<dbReference type="InterPro" id="IPR036691">
    <property type="entry name" value="Endo/exonu/phosph_ase_sf"/>
</dbReference>
<name>A0A2R5G399_9STRA</name>
<dbReference type="PANTHER" id="PTHR11200">
    <property type="entry name" value="INOSITOL 5-PHOSPHATASE"/>
    <property type="match status" value="1"/>
</dbReference>
<dbReference type="GO" id="GO:0004439">
    <property type="term" value="F:phosphatidylinositol-4,5-bisphosphate 5-phosphatase activity"/>
    <property type="evidence" value="ECO:0007669"/>
    <property type="project" value="TreeGrafter"/>
</dbReference>
<dbReference type="Pfam" id="PF22669">
    <property type="entry name" value="Exo_endo_phos2"/>
    <property type="match status" value="2"/>
</dbReference>
<reference evidence="3 4" key="1">
    <citation type="submission" date="2017-12" db="EMBL/GenBank/DDBJ databases">
        <title>Sequencing, de novo assembly and annotation of complete genome of a new Thraustochytrid species, strain FCC1311.</title>
        <authorList>
            <person name="Sedici K."/>
            <person name="Godart F."/>
            <person name="Aiese Cigliano R."/>
            <person name="Sanseverino W."/>
            <person name="Barakat M."/>
            <person name="Ortet P."/>
            <person name="Marechal E."/>
            <person name="Cagnac O."/>
            <person name="Amato A."/>
        </authorList>
    </citation>
    <scope>NUCLEOTIDE SEQUENCE [LARGE SCALE GENOMIC DNA]</scope>
</reference>
<feature type="domain" description="Inositol polyphosphate-related phosphatase" evidence="2">
    <location>
        <begin position="3"/>
        <end position="406"/>
    </location>
</feature>
<protein>
    <submittedName>
        <fullName evidence="3">Inositol polyphosphate 5-phosphatase, putative</fullName>
    </submittedName>
</protein>
<evidence type="ECO:0000313" key="3">
    <source>
        <dbReference type="EMBL" id="GBG24218.1"/>
    </source>
</evidence>
<feature type="region of interest" description="Disordered" evidence="1">
    <location>
        <begin position="151"/>
        <end position="269"/>
    </location>
</feature>
<sequence>MGNSVGDEEPLRKLIPRDHFDVYAIGTQECERTIAKSAVITRKKGWEQTLARFFGEGYAMLRSHTLQATHLIVFVRKELLPVLSNVGSAAVATGYKDTFGNKGGVGVSFNLGRTSFLFIASHFEAHQNRVKQRNDHFHRIDGLLALPPGVRLKPLLQRTSSPTRGKKKPNKAHQGKATGSVHDSIRERASFDSSSRKAKSTGGVDKDDENDDEDNQLEDEDDDAFNDGDENDDDDDDDDYPTGMDKAKLCIDEDVGPSGYDFNPESDPRGRATARFDRVFWFGDFNYRIDASREKVEGLLSSDSRLAHGSLLANDQLKKEKAAGRVFRNFVEGPVNFKPTYKFDKDSDVYDTSKKQRVPAWTDRILHKSTRPHTIEILHYASEPSIRMSDHRPVAAMYSVAVDGIDDPTLIGVESHEVGKAESQVCLIS</sequence>
<dbReference type="EMBL" id="BEYU01000005">
    <property type="protein sequence ID" value="GBG24218.1"/>
    <property type="molecule type" value="Genomic_DNA"/>
</dbReference>
<keyword evidence="4" id="KW-1185">Reference proteome</keyword>
<dbReference type="Gene3D" id="3.60.10.10">
    <property type="entry name" value="Endonuclease/exonuclease/phosphatase"/>
    <property type="match status" value="1"/>
</dbReference>
<dbReference type="AlphaFoldDB" id="A0A2R5G399"/>